<dbReference type="Proteomes" id="UP000431533">
    <property type="component" value="Unassembled WGS sequence"/>
</dbReference>
<feature type="chain" id="PRO_5034231495" description="Ecp2 effector protein domain-containing protein" evidence="1">
    <location>
        <begin position="21"/>
        <end position="142"/>
    </location>
</feature>
<keyword evidence="3" id="KW-1185">Reference proteome</keyword>
<dbReference type="GeneID" id="41983440"/>
<keyword evidence="1" id="KW-0732">Signal</keyword>
<dbReference type="EMBL" id="QGMH01000048">
    <property type="protein sequence ID" value="TVY27486.1"/>
    <property type="molecule type" value="Genomic_DNA"/>
</dbReference>
<comment type="caution">
    <text evidence="2">The sequence shown here is derived from an EMBL/GenBank/DDBJ whole genome shotgun (WGS) entry which is preliminary data.</text>
</comment>
<name>A0A8H8R4G9_9HELO</name>
<evidence type="ECO:0000256" key="1">
    <source>
        <dbReference type="SAM" id="SignalP"/>
    </source>
</evidence>
<evidence type="ECO:0000313" key="2">
    <source>
        <dbReference type="EMBL" id="TVY27486.1"/>
    </source>
</evidence>
<sequence length="142" mass="15316">MRYSTIFALLSLTAVTQAAALEVRNANHVSKYTSDACNNNDKYAKWKSALSCFCVKIGPEAASIYTDHEPMQHVIAFSDGNCKNELGRLHAKKCVKTADRFDAGAIGSVKFWVPGGCDLLDGIEGIKAGIDDIFLTAAELIA</sequence>
<organism evidence="2 3">
    <name type="scientific">Lachnellula hyalina</name>
    <dbReference type="NCBI Taxonomy" id="1316788"/>
    <lineage>
        <taxon>Eukaryota</taxon>
        <taxon>Fungi</taxon>
        <taxon>Dikarya</taxon>
        <taxon>Ascomycota</taxon>
        <taxon>Pezizomycotina</taxon>
        <taxon>Leotiomycetes</taxon>
        <taxon>Helotiales</taxon>
        <taxon>Lachnaceae</taxon>
        <taxon>Lachnellula</taxon>
    </lineage>
</organism>
<proteinExistence type="predicted"/>
<dbReference type="RefSeq" id="XP_031006274.1">
    <property type="nucleotide sequence ID" value="XM_031148216.1"/>
</dbReference>
<reference evidence="2 3" key="1">
    <citation type="submission" date="2018-05" db="EMBL/GenBank/DDBJ databases">
        <title>Genome sequencing and assembly of the regulated plant pathogen Lachnellula willkommii and related sister species for the development of diagnostic species identification markers.</title>
        <authorList>
            <person name="Giroux E."/>
            <person name="Bilodeau G."/>
        </authorList>
    </citation>
    <scope>NUCLEOTIDE SEQUENCE [LARGE SCALE GENOMIC DNA]</scope>
    <source>
        <strain evidence="2 3">CBS 185.66</strain>
    </source>
</reference>
<dbReference type="AlphaFoldDB" id="A0A8H8R4G9"/>
<accession>A0A8H8R4G9</accession>
<dbReference type="OrthoDB" id="3502031at2759"/>
<evidence type="ECO:0000313" key="3">
    <source>
        <dbReference type="Proteomes" id="UP000431533"/>
    </source>
</evidence>
<gene>
    <name evidence="2" type="ORF">LHYA1_G003242</name>
</gene>
<evidence type="ECO:0008006" key="4">
    <source>
        <dbReference type="Google" id="ProtNLM"/>
    </source>
</evidence>
<feature type="signal peptide" evidence="1">
    <location>
        <begin position="1"/>
        <end position="20"/>
    </location>
</feature>
<protein>
    <recommendedName>
        <fullName evidence="4">Ecp2 effector protein domain-containing protein</fullName>
    </recommendedName>
</protein>